<evidence type="ECO:0000313" key="10">
    <source>
        <dbReference type="EMBL" id="MEV0967848.1"/>
    </source>
</evidence>
<feature type="domain" description="ATP-grasp" evidence="8">
    <location>
        <begin position="129"/>
        <end position="325"/>
    </location>
</feature>
<dbReference type="SMART" id="SM00878">
    <property type="entry name" value="Biotin_carb_C"/>
    <property type="match status" value="1"/>
</dbReference>
<dbReference type="InterPro" id="IPR005481">
    <property type="entry name" value="BC-like_N"/>
</dbReference>
<evidence type="ECO:0000256" key="2">
    <source>
        <dbReference type="ARBA" id="ARBA00013263"/>
    </source>
</evidence>
<keyword evidence="11" id="KW-1185">Reference proteome</keyword>
<evidence type="ECO:0000256" key="7">
    <source>
        <dbReference type="PROSITE-ProRule" id="PRU00409"/>
    </source>
</evidence>
<dbReference type="Proteomes" id="UP001551675">
    <property type="component" value="Unassembled WGS sequence"/>
</dbReference>
<evidence type="ECO:0000256" key="6">
    <source>
        <dbReference type="ARBA" id="ARBA00048600"/>
    </source>
</evidence>
<proteinExistence type="predicted"/>
<dbReference type="Pfam" id="PF00289">
    <property type="entry name" value="Biotin_carb_N"/>
    <property type="match status" value="1"/>
</dbReference>
<dbReference type="InterPro" id="IPR016185">
    <property type="entry name" value="PreATP-grasp_dom_sf"/>
</dbReference>
<dbReference type="EC" id="6.3.4.14" evidence="2"/>
<dbReference type="InterPro" id="IPR005479">
    <property type="entry name" value="CPAse_ATP-bd"/>
</dbReference>
<dbReference type="PROSITE" id="PS50975">
    <property type="entry name" value="ATP_GRASP"/>
    <property type="match status" value="1"/>
</dbReference>
<dbReference type="Gene3D" id="3.30.470.20">
    <property type="entry name" value="ATP-grasp fold, B domain"/>
    <property type="match status" value="1"/>
</dbReference>
<dbReference type="InterPro" id="IPR005482">
    <property type="entry name" value="Biotin_COase_C"/>
</dbReference>
<organism evidence="10 11">
    <name type="scientific">Microtetraspora glauca</name>
    <dbReference type="NCBI Taxonomy" id="1996"/>
    <lineage>
        <taxon>Bacteria</taxon>
        <taxon>Bacillati</taxon>
        <taxon>Actinomycetota</taxon>
        <taxon>Actinomycetes</taxon>
        <taxon>Streptosporangiales</taxon>
        <taxon>Streptosporangiaceae</taxon>
        <taxon>Microtetraspora</taxon>
    </lineage>
</organism>
<gene>
    <name evidence="10" type="ORF">AB0I59_04375</name>
</gene>
<comment type="function">
    <text evidence="1">This protein is a component of the acetyl coenzyme A carboxylase complex; first, biotin carboxylase catalyzes the carboxylation of the carrier protein and then the transcarboxylase transfers the carboxyl group to form malonyl-CoA.</text>
</comment>
<feature type="domain" description="Biotin carboxylation" evidence="9">
    <location>
        <begin position="10"/>
        <end position="456"/>
    </location>
</feature>
<dbReference type="Pfam" id="PF02785">
    <property type="entry name" value="Biotin_carb_C"/>
    <property type="match status" value="1"/>
</dbReference>
<dbReference type="InterPro" id="IPR011764">
    <property type="entry name" value="Biotin_carboxylation_dom"/>
</dbReference>
<comment type="caution">
    <text evidence="10">The sequence shown here is derived from an EMBL/GenBank/DDBJ whole genome shotgun (WGS) entry which is preliminary data.</text>
</comment>
<comment type="catalytic activity">
    <reaction evidence="6">
        <text>N(6)-biotinyl-L-lysyl-[protein] + hydrogencarbonate + ATP = N(6)-carboxybiotinyl-L-lysyl-[protein] + ADP + phosphate + H(+)</text>
        <dbReference type="Rhea" id="RHEA:13501"/>
        <dbReference type="Rhea" id="RHEA-COMP:10505"/>
        <dbReference type="Rhea" id="RHEA-COMP:10506"/>
        <dbReference type="ChEBI" id="CHEBI:15378"/>
        <dbReference type="ChEBI" id="CHEBI:17544"/>
        <dbReference type="ChEBI" id="CHEBI:30616"/>
        <dbReference type="ChEBI" id="CHEBI:43474"/>
        <dbReference type="ChEBI" id="CHEBI:83144"/>
        <dbReference type="ChEBI" id="CHEBI:83145"/>
        <dbReference type="ChEBI" id="CHEBI:456216"/>
        <dbReference type="EC" id="6.3.4.14"/>
    </reaction>
</comment>
<dbReference type="SUPFAM" id="SSF56059">
    <property type="entry name" value="Glutathione synthetase ATP-binding domain-like"/>
    <property type="match status" value="1"/>
</dbReference>
<evidence type="ECO:0000256" key="3">
    <source>
        <dbReference type="ARBA" id="ARBA00022598"/>
    </source>
</evidence>
<keyword evidence="5 7" id="KW-0067">ATP-binding</keyword>
<dbReference type="PROSITE" id="PS50979">
    <property type="entry name" value="BC"/>
    <property type="match status" value="1"/>
</dbReference>
<dbReference type="Pfam" id="PF02786">
    <property type="entry name" value="CPSase_L_D2"/>
    <property type="match status" value="1"/>
</dbReference>
<evidence type="ECO:0000256" key="1">
    <source>
        <dbReference type="ARBA" id="ARBA00003761"/>
    </source>
</evidence>
<sequence length="457" mass="49613">MTAGRRPDGLFETVLVANRGEIALRVVRTCREMGIRTVAVYSTADRDSAAVRAADVAVHIGPGPAKQSYLYPPAIVEAALRTGAQAVHPGYGFLSEDPDFAEICAKNGLVFIGPRPEVMAELGDKALARSLMADAGLPVLPGTREPVDSAPEVTAVVEEIGLPVIIKASAGGGGRGMAVVRTWEELLPAYRSVRAAARAVFGDDRVYLERYVEHARHVEIQVLADEHGGVVHLGERDCSVQRRHQKLIEESPAPRLDPATSRALRAAAVRGARAVGFTGAGTFEFLVDGRDIAFLEVNSRIQVEHPVTEMVTGVDLVREQIAIAAGRPLGFRQEDVRHTGVALECRVNAEDPRRGFAPCPGVLHEFVPPGGPFVRVDTHAFPGWEVSPHYDSLLAKVIVWAPDREQAIARMDRALREFRIDGRNIRTTKELLRDVMADPVFRSGSHTTSLLDVRPDA</sequence>
<evidence type="ECO:0000259" key="9">
    <source>
        <dbReference type="PROSITE" id="PS50979"/>
    </source>
</evidence>
<evidence type="ECO:0000313" key="11">
    <source>
        <dbReference type="Proteomes" id="UP001551675"/>
    </source>
</evidence>
<dbReference type="SUPFAM" id="SSF52440">
    <property type="entry name" value="PreATP-grasp domain"/>
    <property type="match status" value="1"/>
</dbReference>
<dbReference type="NCBIfam" id="NF006367">
    <property type="entry name" value="PRK08591.1"/>
    <property type="match status" value="1"/>
</dbReference>
<dbReference type="GO" id="GO:0003989">
    <property type="term" value="F:acetyl-CoA carboxylase activity"/>
    <property type="evidence" value="ECO:0007669"/>
    <property type="project" value="UniProtKB-EC"/>
</dbReference>
<dbReference type="SUPFAM" id="SSF51246">
    <property type="entry name" value="Rudiment single hybrid motif"/>
    <property type="match status" value="1"/>
</dbReference>
<evidence type="ECO:0000256" key="5">
    <source>
        <dbReference type="ARBA" id="ARBA00022840"/>
    </source>
</evidence>
<dbReference type="InterPro" id="IPR011054">
    <property type="entry name" value="Rudment_hybrid_motif"/>
</dbReference>
<keyword evidence="3 10" id="KW-0436">Ligase</keyword>
<name>A0ABV3G878_MICGL</name>
<reference evidence="10 11" key="1">
    <citation type="submission" date="2024-06" db="EMBL/GenBank/DDBJ databases">
        <title>The Natural Products Discovery Center: Release of the First 8490 Sequenced Strains for Exploring Actinobacteria Biosynthetic Diversity.</title>
        <authorList>
            <person name="Kalkreuter E."/>
            <person name="Kautsar S.A."/>
            <person name="Yang D."/>
            <person name="Bader C.D."/>
            <person name="Teijaro C.N."/>
            <person name="Fluegel L."/>
            <person name="Davis C.M."/>
            <person name="Simpson J.R."/>
            <person name="Lauterbach L."/>
            <person name="Steele A.D."/>
            <person name="Gui C."/>
            <person name="Meng S."/>
            <person name="Li G."/>
            <person name="Viehrig K."/>
            <person name="Ye F."/>
            <person name="Su P."/>
            <person name="Kiefer A.F."/>
            <person name="Nichols A."/>
            <person name="Cepeda A.J."/>
            <person name="Yan W."/>
            <person name="Fan B."/>
            <person name="Jiang Y."/>
            <person name="Adhikari A."/>
            <person name="Zheng C.-J."/>
            <person name="Schuster L."/>
            <person name="Cowan T.M."/>
            <person name="Smanski M.J."/>
            <person name="Chevrette M.G."/>
            <person name="De Carvalho L.P.S."/>
            <person name="Shen B."/>
        </authorList>
    </citation>
    <scope>NUCLEOTIDE SEQUENCE [LARGE SCALE GENOMIC DNA]</scope>
    <source>
        <strain evidence="10 11">NPDC050100</strain>
    </source>
</reference>
<keyword evidence="4 7" id="KW-0547">Nucleotide-binding</keyword>
<dbReference type="InterPro" id="IPR051602">
    <property type="entry name" value="ACC_Biotin_Carboxylase"/>
</dbReference>
<evidence type="ECO:0000259" key="8">
    <source>
        <dbReference type="PROSITE" id="PS50975"/>
    </source>
</evidence>
<protein>
    <recommendedName>
        <fullName evidence="2">biotin carboxylase</fullName>
        <ecNumber evidence="2">6.3.4.14</ecNumber>
    </recommendedName>
</protein>
<dbReference type="EMBL" id="JBFALK010000002">
    <property type="protein sequence ID" value="MEV0967848.1"/>
    <property type="molecule type" value="Genomic_DNA"/>
</dbReference>
<accession>A0ABV3G878</accession>
<dbReference type="RefSeq" id="WP_061257476.1">
    <property type="nucleotide sequence ID" value="NZ_JBFALK010000002.1"/>
</dbReference>
<dbReference type="PANTHER" id="PTHR48095">
    <property type="entry name" value="PYRUVATE CARBOXYLASE SUBUNIT A"/>
    <property type="match status" value="1"/>
</dbReference>
<evidence type="ECO:0000256" key="4">
    <source>
        <dbReference type="ARBA" id="ARBA00022741"/>
    </source>
</evidence>
<dbReference type="InterPro" id="IPR011761">
    <property type="entry name" value="ATP-grasp"/>
</dbReference>
<dbReference type="PANTHER" id="PTHR48095:SF2">
    <property type="entry name" value="BIOTIN CARBOXYLASE, CHLOROPLASTIC"/>
    <property type="match status" value="1"/>
</dbReference>